<protein>
    <recommendedName>
        <fullName evidence="15 16">Multifunctional fusion protein</fullName>
    </recommendedName>
    <domain>
        <recommendedName>
            <fullName evidence="15">Indole-3-glycerol phosphate synthase</fullName>
            <shortName evidence="15">IGPS</shortName>
            <ecNumber evidence="15">4.1.1.48</ecNumber>
        </recommendedName>
    </domain>
    <domain>
        <recommendedName>
            <fullName evidence="16">N-(5'-phosphoribosyl)anthranilate isomerase</fullName>
            <shortName evidence="16">PRAI</shortName>
            <ecNumber evidence="16">5.3.1.24</ecNumber>
        </recommendedName>
    </domain>
</protein>
<feature type="domain" description="Indole-3-glycerol phosphate synthase" evidence="17">
    <location>
        <begin position="8"/>
        <end position="261"/>
    </location>
</feature>
<evidence type="ECO:0000256" key="11">
    <source>
        <dbReference type="ARBA" id="ARBA00023235"/>
    </source>
</evidence>
<dbReference type="HAMAP" id="MF_00134_B">
    <property type="entry name" value="IGPS_B"/>
    <property type="match status" value="1"/>
</dbReference>
<dbReference type="SUPFAM" id="SSF51366">
    <property type="entry name" value="Ribulose-phoshate binding barrel"/>
    <property type="match status" value="2"/>
</dbReference>
<comment type="similarity">
    <text evidence="15">Belongs to the TrpC family.</text>
</comment>
<dbReference type="InterPro" id="IPR013785">
    <property type="entry name" value="Aldolase_TIM"/>
</dbReference>
<reference evidence="19 20" key="1">
    <citation type="journal article" date="2009" name="Environ. Microbiol.">
        <title>Genome sequence of Desulfobacterium autotrophicum HRM2, a marine sulfate reducer oxidizing organic carbon completely to carbon dioxide.</title>
        <authorList>
            <person name="Strittmatter A.W."/>
            <person name="Liesegang H."/>
            <person name="Rabus R."/>
            <person name="Decker I."/>
            <person name="Amann J."/>
            <person name="Andres S."/>
            <person name="Henne A."/>
            <person name="Fricke W.F."/>
            <person name="Martinez-Arias R."/>
            <person name="Bartels D."/>
            <person name="Goesmann A."/>
            <person name="Krause L."/>
            <person name="Puehler A."/>
            <person name="Klenk H.P."/>
            <person name="Richter M."/>
            <person name="Schuler M."/>
            <person name="Gloeckner F.O."/>
            <person name="Meyerdierks A."/>
            <person name="Gottschalk G."/>
            <person name="Amann R."/>
        </authorList>
    </citation>
    <scope>NUCLEOTIDE SEQUENCE [LARGE SCALE GENOMIC DNA]</scope>
    <source>
        <strain evidence="20">ATCC 43914 / DSM 3382 / HRM2</strain>
    </source>
</reference>
<dbReference type="HAMAP" id="MF_00135">
    <property type="entry name" value="PRAI"/>
    <property type="match status" value="1"/>
</dbReference>
<dbReference type="PROSITE" id="PS00614">
    <property type="entry name" value="IGPS"/>
    <property type="match status" value="1"/>
</dbReference>
<keyword evidence="11 16" id="KW-0413">Isomerase</keyword>
<dbReference type="InterPro" id="IPR001240">
    <property type="entry name" value="PRAI_dom"/>
</dbReference>
<comment type="catalytic activity">
    <reaction evidence="1 16">
        <text>N-(5-phospho-beta-D-ribosyl)anthranilate = 1-(2-carboxyphenylamino)-1-deoxy-D-ribulose 5-phosphate</text>
        <dbReference type="Rhea" id="RHEA:21540"/>
        <dbReference type="ChEBI" id="CHEBI:18277"/>
        <dbReference type="ChEBI" id="CHEBI:58613"/>
        <dbReference type="EC" id="5.3.1.24"/>
    </reaction>
</comment>
<dbReference type="OrthoDB" id="9804217at2"/>
<gene>
    <name evidence="15 19" type="primary">trpC</name>
    <name evidence="16" type="synonym">trpF</name>
    <name evidence="19" type="ordered locus">HRM2_17680</name>
</gene>
<evidence type="ECO:0000256" key="7">
    <source>
        <dbReference type="ARBA" id="ARBA00022605"/>
    </source>
</evidence>
<dbReference type="GO" id="GO:0004640">
    <property type="term" value="F:phosphoribosylanthranilate isomerase activity"/>
    <property type="evidence" value="ECO:0007669"/>
    <property type="project" value="UniProtKB-UniRule"/>
</dbReference>
<dbReference type="NCBIfam" id="NF001377">
    <property type="entry name" value="PRK00278.2-4"/>
    <property type="match status" value="1"/>
</dbReference>
<evidence type="ECO:0000256" key="13">
    <source>
        <dbReference type="ARBA" id="ARBA00023268"/>
    </source>
</evidence>
<comment type="catalytic activity">
    <reaction evidence="2 15">
        <text>1-(2-carboxyphenylamino)-1-deoxy-D-ribulose 5-phosphate + H(+) = (1S,2R)-1-C-(indol-3-yl)glycerol 3-phosphate + CO2 + H2O</text>
        <dbReference type="Rhea" id="RHEA:23476"/>
        <dbReference type="ChEBI" id="CHEBI:15377"/>
        <dbReference type="ChEBI" id="CHEBI:15378"/>
        <dbReference type="ChEBI" id="CHEBI:16526"/>
        <dbReference type="ChEBI" id="CHEBI:58613"/>
        <dbReference type="ChEBI" id="CHEBI:58866"/>
        <dbReference type="EC" id="4.1.1.48"/>
    </reaction>
</comment>
<evidence type="ECO:0000256" key="14">
    <source>
        <dbReference type="ARBA" id="ARBA00025592"/>
    </source>
</evidence>
<keyword evidence="10 15" id="KW-0057">Aromatic amino acid biosynthesis</keyword>
<evidence type="ECO:0000256" key="5">
    <source>
        <dbReference type="ARBA" id="ARBA00007902"/>
    </source>
</evidence>
<dbReference type="eggNOG" id="COG0135">
    <property type="taxonomic scope" value="Bacteria"/>
</dbReference>
<dbReference type="EMBL" id="CP001087">
    <property type="protein sequence ID" value="ACN14872.1"/>
    <property type="molecule type" value="Genomic_DNA"/>
</dbReference>
<dbReference type="Pfam" id="PF00218">
    <property type="entry name" value="IGPS"/>
    <property type="match status" value="1"/>
</dbReference>
<evidence type="ECO:0000256" key="8">
    <source>
        <dbReference type="ARBA" id="ARBA00022793"/>
    </source>
</evidence>
<evidence type="ECO:0000313" key="19">
    <source>
        <dbReference type="EMBL" id="ACN14872.1"/>
    </source>
</evidence>
<proteinExistence type="inferred from homology"/>
<dbReference type="InterPro" id="IPR001468">
    <property type="entry name" value="Indole-3-GlycerolPSynthase_CS"/>
</dbReference>
<keyword evidence="9 15" id="KW-0822">Tryptophan biosynthesis</keyword>
<sequence length="484" mass="52283">MAVTGFLKQVKDLKQQEVAHLTAKVDMGSLRALAESATPAGNFLTALGQSTPAKVGIIAEIKKASPSKGPIRPDLDPFEHARRYTRGGARAISVLTESNFFKGSLADLEAVRRATHLPILRKDFIFSEFQIYEARVAGANAVLLITPLMDPGELAAYIALAREIGMEPLVEINSERQFETAAKAGATLIGINNRNLETLETDLKVAQRLAPFFSQDLIPVAASGISARSDIEAGIGSGIVNFLVGESIVRAQDTEAFIGELLGETDRDTAAQTPLVKICGLTDPDEAVQCQGLGADAIGLVFYEKSPRHLSIEQAQKITRALPRETITVGVFVNADHGYIMERVTACNLRAVQLHGQESPELVKALARSGIWVIKTLFAQQQPGFDMARAYEDAWGFLVEDGRGTLPGGNARPWEWNRAARMETTARTRLILAGGLDPDNVQQAVNDVGPDMVDVSSGVERAYGKKDLKLVKKFIQAVKGTAKV</sequence>
<keyword evidence="12 15" id="KW-0456">Lyase</keyword>
<evidence type="ECO:0000256" key="16">
    <source>
        <dbReference type="HAMAP-Rule" id="MF_00135"/>
    </source>
</evidence>
<organism evidence="19 20">
    <name type="scientific">Desulforapulum autotrophicum (strain ATCC 43914 / DSM 3382 / VKM B-1955 / HRM2)</name>
    <name type="common">Desulfobacterium autotrophicum</name>
    <dbReference type="NCBI Taxonomy" id="177437"/>
    <lineage>
        <taxon>Bacteria</taxon>
        <taxon>Pseudomonadati</taxon>
        <taxon>Thermodesulfobacteriota</taxon>
        <taxon>Desulfobacteria</taxon>
        <taxon>Desulfobacterales</taxon>
        <taxon>Desulfobacteraceae</taxon>
        <taxon>Desulforapulum</taxon>
    </lineage>
</organism>
<dbReference type="Proteomes" id="UP000000442">
    <property type="component" value="Chromosome"/>
</dbReference>
<comment type="similarity">
    <text evidence="6">In the C-terminal section; belongs to the TrpF family.</text>
</comment>
<comment type="pathway">
    <text evidence="4 15">Amino-acid biosynthesis; L-tryptophan biosynthesis; L-tryptophan from chorismate: step 4/5.</text>
</comment>
<keyword evidence="8 15" id="KW-0210">Decarboxylase</keyword>
<dbReference type="UniPathway" id="UPA00035">
    <property type="reaction ID" value="UER00042"/>
</dbReference>
<accession>C0QB73</accession>
<dbReference type="EC" id="5.3.1.24" evidence="16"/>
<evidence type="ECO:0000256" key="2">
    <source>
        <dbReference type="ARBA" id="ARBA00001633"/>
    </source>
</evidence>
<evidence type="ECO:0000256" key="9">
    <source>
        <dbReference type="ARBA" id="ARBA00022822"/>
    </source>
</evidence>
<evidence type="ECO:0000313" key="20">
    <source>
        <dbReference type="Proteomes" id="UP000000442"/>
    </source>
</evidence>
<dbReference type="CDD" id="cd00331">
    <property type="entry name" value="IGPS"/>
    <property type="match status" value="1"/>
</dbReference>
<comment type="function">
    <text evidence="14">Bifunctional enzyme that catalyzes two sequential steps of tryptophan biosynthetic pathway. The first reaction is catalyzed by the isomerase, coded by the TrpF domain; the second reaction is catalyzed by the synthase, coded by the TrpC domain.</text>
</comment>
<dbReference type="PANTHER" id="PTHR22854">
    <property type="entry name" value="TRYPTOPHAN BIOSYNTHESIS PROTEIN"/>
    <property type="match status" value="1"/>
</dbReference>
<feature type="domain" description="N-(5'phosphoribosyl) anthranilate isomerase (PRAI)" evidence="18">
    <location>
        <begin position="276"/>
        <end position="477"/>
    </location>
</feature>
<dbReference type="GO" id="GO:0000162">
    <property type="term" value="P:L-tryptophan biosynthetic process"/>
    <property type="evidence" value="ECO:0007669"/>
    <property type="project" value="UniProtKB-UniRule"/>
</dbReference>
<evidence type="ECO:0000256" key="3">
    <source>
        <dbReference type="ARBA" id="ARBA00004664"/>
    </source>
</evidence>
<comment type="pathway">
    <text evidence="3 16">Amino-acid biosynthesis; L-tryptophan biosynthesis; L-tryptophan from chorismate: step 3/5.</text>
</comment>
<keyword evidence="13" id="KW-0511">Multifunctional enzyme</keyword>
<evidence type="ECO:0000256" key="6">
    <source>
        <dbReference type="ARBA" id="ARBA00009847"/>
    </source>
</evidence>
<dbReference type="EC" id="4.1.1.48" evidence="15"/>
<dbReference type="InterPro" id="IPR013798">
    <property type="entry name" value="Indole-3-glycerol_P_synth_dom"/>
</dbReference>
<dbReference type="CDD" id="cd00405">
    <property type="entry name" value="PRAI"/>
    <property type="match status" value="1"/>
</dbReference>
<dbReference type="NCBIfam" id="NF006945">
    <property type="entry name" value="PRK09427.1"/>
    <property type="match status" value="1"/>
</dbReference>
<comment type="similarity">
    <text evidence="16">Belongs to the TrpF family.</text>
</comment>
<keyword evidence="7 15" id="KW-0028">Amino-acid biosynthesis</keyword>
<dbReference type="KEGG" id="dat:HRM2_17680"/>
<dbReference type="InterPro" id="IPR011060">
    <property type="entry name" value="RibuloseP-bd_barrel"/>
</dbReference>
<dbReference type="PANTHER" id="PTHR22854:SF2">
    <property type="entry name" value="INDOLE-3-GLYCEROL-PHOSPHATE SYNTHASE"/>
    <property type="match status" value="1"/>
</dbReference>
<dbReference type="RefSeq" id="WP_015903658.1">
    <property type="nucleotide sequence ID" value="NC_012108.1"/>
</dbReference>
<dbReference type="AlphaFoldDB" id="C0QB73"/>
<dbReference type="STRING" id="177437.HRM2_17680"/>
<keyword evidence="20" id="KW-1185">Reference proteome</keyword>
<dbReference type="GO" id="GO:0004425">
    <property type="term" value="F:indole-3-glycerol-phosphate synthase activity"/>
    <property type="evidence" value="ECO:0007669"/>
    <property type="project" value="UniProtKB-UniRule"/>
</dbReference>
<dbReference type="InterPro" id="IPR045186">
    <property type="entry name" value="Indole-3-glycerol_P_synth"/>
</dbReference>
<dbReference type="Gene3D" id="3.20.20.70">
    <property type="entry name" value="Aldolase class I"/>
    <property type="match status" value="2"/>
</dbReference>
<evidence type="ECO:0000256" key="12">
    <source>
        <dbReference type="ARBA" id="ARBA00023239"/>
    </source>
</evidence>
<evidence type="ECO:0000259" key="17">
    <source>
        <dbReference type="Pfam" id="PF00218"/>
    </source>
</evidence>
<evidence type="ECO:0000256" key="15">
    <source>
        <dbReference type="HAMAP-Rule" id="MF_00134"/>
    </source>
</evidence>
<comment type="similarity">
    <text evidence="5">In the N-terminal section; belongs to the TrpC family.</text>
</comment>
<dbReference type="HOGENOM" id="CLU_007713_2_3_7"/>
<name>C0QB73_DESAH</name>
<evidence type="ECO:0000259" key="18">
    <source>
        <dbReference type="Pfam" id="PF00697"/>
    </source>
</evidence>
<dbReference type="eggNOG" id="COG0134">
    <property type="taxonomic scope" value="Bacteria"/>
</dbReference>
<evidence type="ECO:0000256" key="4">
    <source>
        <dbReference type="ARBA" id="ARBA00004696"/>
    </source>
</evidence>
<dbReference type="Pfam" id="PF00697">
    <property type="entry name" value="PRAI"/>
    <property type="match status" value="1"/>
</dbReference>
<evidence type="ECO:0000256" key="1">
    <source>
        <dbReference type="ARBA" id="ARBA00001164"/>
    </source>
</evidence>
<evidence type="ECO:0000256" key="10">
    <source>
        <dbReference type="ARBA" id="ARBA00023141"/>
    </source>
</evidence>
<dbReference type="FunFam" id="3.20.20.70:FF:000024">
    <property type="entry name" value="Indole-3-glycerol phosphate synthase"/>
    <property type="match status" value="1"/>
</dbReference>